<dbReference type="Pfam" id="PF00319">
    <property type="entry name" value="SRF-TF"/>
    <property type="match status" value="1"/>
</dbReference>
<keyword evidence="3" id="KW-0238">DNA-binding</keyword>
<keyword evidence="5" id="KW-0539">Nucleus</keyword>
<dbReference type="EMBL" id="CM027684">
    <property type="protein sequence ID" value="KAG0530543.1"/>
    <property type="molecule type" value="Genomic_DNA"/>
</dbReference>
<dbReference type="InterPro" id="IPR050142">
    <property type="entry name" value="MADS-box/MEF2_TF"/>
</dbReference>
<feature type="region of interest" description="Disordered" evidence="6">
    <location>
        <begin position="164"/>
        <end position="227"/>
    </location>
</feature>
<feature type="compositionally biased region" description="Low complexity" evidence="6">
    <location>
        <begin position="191"/>
        <end position="208"/>
    </location>
</feature>
<evidence type="ECO:0000256" key="1">
    <source>
        <dbReference type="ARBA" id="ARBA00004123"/>
    </source>
</evidence>
<evidence type="ECO:0000313" key="9">
    <source>
        <dbReference type="Proteomes" id="UP000807115"/>
    </source>
</evidence>
<organism evidence="8 9">
    <name type="scientific">Sorghum bicolor</name>
    <name type="common">Sorghum</name>
    <name type="synonym">Sorghum vulgare</name>
    <dbReference type="NCBI Taxonomy" id="4558"/>
    <lineage>
        <taxon>Eukaryota</taxon>
        <taxon>Viridiplantae</taxon>
        <taxon>Streptophyta</taxon>
        <taxon>Embryophyta</taxon>
        <taxon>Tracheophyta</taxon>
        <taxon>Spermatophyta</taxon>
        <taxon>Magnoliopsida</taxon>
        <taxon>Liliopsida</taxon>
        <taxon>Poales</taxon>
        <taxon>Poaceae</taxon>
        <taxon>PACMAD clade</taxon>
        <taxon>Panicoideae</taxon>
        <taxon>Andropogonodae</taxon>
        <taxon>Andropogoneae</taxon>
        <taxon>Sorghinae</taxon>
        <taxon>Sorghum</taxon>
    </lineage>
</organism>
<evidence type="ECO:0000313" key="8">
    <source>
        <dbReference type="EMBL" id="KAG0530543.1"/>
    </source>
</evidence>
<evidence type="ECO:0000256" key="6">
    <source>
        <dbReference type="SAM" id="MobiDB-lite"/>
    </source>
</evidence>
<evidence type="ECO:0000259" key="7">
    <source>
        <dbReference type="PROSITE" id="PS50066"/>
    </source>
</evidence>
<feature type="compositionally biased region" description="Polar residues" evidence="6">
    <location>
        <begin position="170"/>
        <end position="181"/>
    </location>
</feature>
<dbReference type="GO" id="GO:0000981">
    <property type="term" value="F:DNA-binding transcription factor activity, RNA polymerase II-specific"/>
    <property type="evidence" value="ECO:0007669"/>
    <property type="project" value="InterPro"/>
</dbReference>
<evidence type="ECO:0000256" key="5">
    <source>
        <dbReference type="ARBA" id="ARBA00023242"/>
    </source>
</evidence>
<proteinExistence type="predicted"/>
<dbReference type="InterPro" id="IPR033897">
    <property type="entry name" value="SRF-like_MADS-box"/>
</dbReference>
<dbReference type="Gene3D" id="3.40.1810.10">
    <property type="entry name" value="Transcription factor, MADS-box"/>
    <property type="match status" value="1"/>
</dbReference>
<comment type="caution">
    <text evidence="8">The sequence shown here is derived from an EMBL/GenBank/DDBJ whole genome shotgun (WGS) entry which is preliminary data.</text>
</comment>
<dbReference type="SMART" id="SM00432">
    <property type="entry name" value="MADS"/>
    <property type="match status" value="1"/>
</dbReference>
<dbReference type="InterPro" id="IPR036879">
    <property type="entry name" value="TF_MADSbox_sf"/>
</dbReference>
<dbReference type="CDD" id="cd00266">
    <property type="entry name" value="MADS_SRF_like"/>
    <property type="match status" value="1"/>
</dbReference>
<keyword evidence="4" id="KW-0804">Transcription</keyword>
<dbReference type="AlphaFoldDB" id="A0A921QYG6"/>
<reference evidence="8" key="1">
    <citation type="journal article" date="2019" name="BMC Genomics">
        <title>A new reference genome for Sorghum bicolor reveals high levels of sequence similarity between sweet and grain genotypes: implications for the genetics of sugar metabolism.</title>
        <authorList>
            <person name="Cooper E.A."/>
            <person name="Brenton Z.W."/>
            <person name="Flinn B.S."/>
            <person name="Jenkins J."/>
            <person name="Shu S."/>
            <person name="Flowers D."/>
            <person name="Luo F."/>
            <person name="Wang Y."/>
            <person name="Xia P."/>
            <person name="Barry K."/>
            <person name="Daum C."/>
            <person name="Lipzen A."/>
            <person name="Yoshinaga Y."/>
            <person name="Schmutz J."/>
            <person name="Saski C."/>
            <person name="Vermerris W."/>
            <person name="Kresovich S."/>
        </authorList>
    </citation>
    <scope>NUCLEOTIDE SEQUENCE</scope>
</reference>
<keyword evidence="2" id="KW-0805">Transcription regulation</keyword>
<evidence type="ECO:0000256" key="3">
    <source>
        <dbReference type="ARBA" id="ARBA00023125"/>
    </source>
</evidence>
<feature type="domain" description="MADS-box" evidence="7">
    <location>
        <begin position="1"/>
        <end position="50"/>
    </location>
</feature>
<name>A0A921QYG6_SORBI</name>
<sequence length="227" mass="25787">MARKKVNLQWISNNATRRATYKRRSQGLEKKASELTTLCGIKLCVVVYGEGEAQPKVWPSDEEAKDLLMKFNNMVDVSSLKKTKNQEDFLHSRSLKLHEQVTKLELENRERETLDLLHDSMYGECPSLVGTDKDELLSLRDVVEMKMRKIKARLQQLVGQGVLPQPLPQTQASSYTSNEVQRMSVPEEHPPNYNYPEAGSSSEPSSSGCEMMHPYNMGTWSRPPSVC</sequence>
<protein>
    <recommendedName>
        <fullName evidence="7">MADS-box domain-containing protein</fullName>
    </recommendedName>
</protein>
<evidence type="ECO:0000256" key="4">
    <source>
        <dbReference type="ARBA" id="ARBA00023163"/>
    </source>
</evidence>
<dbReference type="Proteomes" id="UP000807115">
    <property type="component" value="Chromosome 5"/>
</dbReference>
<dbReference type="GO" id="GO:0045944">
    <property type="term" value="P:positive regulation of transcription by RNA polymerase II"/>
    <property type="evidence" value="ECO:0007669"/>
    <property type="project" value="InterPro"/>
</dbReference>
<dbReference type="PROSITE" id="PS50066">
    <property type="entry name" value="MADS_BOX_2"/>
    <property type="match status" value="1"/>
</dbReference>
<dbReference type="GO" id="GO:0005634">
    <property type="term" value="C:nucleus"/>
    <property type="evidence" value="ECO:0007669"/>
    <property type="project" value="UniProtKB-SubCell"/>
</dbReference>
<dbReference type="GO" id="GO:0046983">
    <property type="term" value="F:protein dimerization activity"/>
    <property type="evidence" value="ECO:0007669"/>
    <property type="project" value="InterPro"/>
</dbReference>
<dbReference type="InterPro" id="IPR002100">
    <property type="entry name" value="TF_MADSbox"/>
</dbReference>
<evidence type="ECO:0000256" key="2">
    <source>
        <dbReference type="ARBA" id="ARBA00023015"/>
    </source>
</evidence>
<dbReference type="PRINTS" id="PR00404">
    <property type="entry name" value="MADSDOMAIN"/>
</dbReference>
<dbReference type="PANTHER" id="PTHR48019">
    <property type="entry name" value="SERUM RESPONSE FACTOR HOMOLOG"/>
    <property type="match status" value="1"/>
</dbReference>
<dbReference type="GO" id="GO:0000987">
    <property type="term" value="F:cis-regulatory region sequence-specific DNA binding"/>
    <property type="evidence" value="ECO:0007669"/>
    <property type="project" value="InterPro"/>
</dbReference>
<accession>A0A921QYG6</accession>
<comment type="subcellular location">
    <subcellularLocation>
        <location evidence="1">Nucleus</location>
    </subcellularLocation>
</comment>
<gene>
    <name evidence="8" type="ORF">BDA96_05G195700</name>
</gene>
<reference evidence="8" key="2">
    <citation type="submission" date="2020-10" db="EMBL/GenBank/DDBJ databases">
        <authorList>
            <person name="Cooper E.A."/>
            <person name="Brenton Z.W."/>
            <person name="Flinn B.S."/>
            <person name="Jenkins J."/>
            <person name="Shu S."/>
            <person name="Flowers D."/>
            <person name="Luo F."/>
            <person name="Wang Y."/>
            <person name="Xia P."/>
            <person name="Barry K."/>
            <person name="Daum C."/>
            <person name="Lipzen A."/>
            <person name="Yoshinaga Y."/>
            <person name="Schmutz J."/>
            <person name="Saski C."/>
            <person name="Vermerris W."/>
            <person name="Kresovich S."/>
        </authorList>
    </citation>
    <scope>NUCLEOTIDE SEQUENCE</scope>
</reference>
<dbReference type="SUPFAM" id="SSF55455">
    <property type="entry name" value="SRF-like"/>
    <property type="match status" value="1"/>
</dbReference>